<evidence type="ECO:0000313" key="3">
    <source>
        <dbReference type="Proteomes" id="UP000050761"/>
    </source>
</evidence>
<organism evidence="3 4">
    <name type="scientific">Heligmosomoides polygyrus</name>
    <name type="common">Parasitic roundworm</name>
    <dbReference type="NCBI Taxonomy" id="6339"/>
    <lineage>
        <taxon>Eukaryota</taxon>
        <taxon>Metazoa</taxon>
        <taxon>Ecdysozoa</taxon>
        <taxon>Nematoda</taxon>
        <taxon>Chromadorea</taxon>
        <taxon>Rhabditida</taxon>
        <taxon>Rhabditina</taxon>
        <taxon>Rhabditomorpha</taxon>
        <taxon>Strongyloidea</taxon>
        <taxon>Heligmosomidae</taxon>
        <taxon>Heligmosomoides</taxon>
    </lineage>
</organism>
<dbReference type="AlphaFoldDB" id="A0A183GB16"/>
<protein>
    <submittedName>
        <fullName evidence="2 4">Uncharacterized protein</fullName>
    </submittedName>
</protein>
<feature type="region of interest" description="Disordered" evidence="1">
    <location>
        <begin position="1"/>
        <end position="43"/>
    </location>
</feature>
<feature type="compositionally biased region" description="Basic residues" evidence="1">
    <location>
        <begin position="1"/>
        <end position="10"/>
    </location>
</feature>
<accession>A0A183GB16</accession>
<sequence>MARPQRRHNSRERSEVSGDRAQCNRPSRGMGNGDGDDDDGGGVNVVVAVGALARGTSRRGLRLANIHPNMTIMYSPV</sequence>
<dbReference type="EMBL" id="UZAH01031235">
    <property type="protein sequence ID" value="VDP14539.1"/>
    <property type="molecule type" value="Genomic_DNA"/>
</dbReference>
<evidence type="ECO:0000256" key="1">
    <source>
        <dbReference type="SAM" id="MobiDB-lite"/>
    </source>
</evidence>
<reference evidence="4" key="2">
    <citation type="submission" date="2019-09" db="UniProtKB">
        <authorList>
            <consortium name="WormBaseParasite"/>
        </authorList>
    </citation>
    <scope>IDENTIFICATION</scope>
</reference>
<keyword evidence="3" id="KW-1185">Reference proteome</keyword>
<reference evidence="2 3" key="1">
    <citation type="submission" date="2018-11" db="EMBL/GenBank/DDBJ databases">
        <authorList>
            <consortium name="Pathogen Informatics"/>
        </authorList>
    </citation>
    <scope>NUCLEOTIDE SEQUENCE [LARGE SCALE GENOMIC DNA]</scope>
</reference>
<evidence type="ECO:0000313" key="2">
    <source>
        <dbReference type="EMBL" id="VDP14539.1"/>
    </source>
</evidence>
<proteinExistence type="predicted"/>
<dbReference type="Proteomes" id="UP000050761">
    <property type="component" value="Unassembled WGS sequence"/>
</dbReference>
<evidence type="ECO:0000313" key="4">
    <source>
        <dbReference type="WBParaSite" id="HPBE_0001925701-mRNA-1"/>
    </source>
</evidence>
<name>A0A183GB16_HELPZ</name>
<gene>
    <name evidence="2" type="ORF">HPBE_LOCUS19256</name>
</gene>
<accession>A0A3P8ERJ2</accession>
<dbReference type="WBParaSite" id="HPBE_0001925701-mRNA-1">
    <property type="protein sequence ID" value="HPBE_0001925701-mRNA-1"/>
    <property type="gene ID" value="HPBE_0001925701"/>
</dbReference>